<proteinExistence type="inferred from homology"/>
<dbReference type="Pfam" id="PF01171">
    <property type="entry name" value="ATP_bind_3"/>
    <property type="match status" value="1"/>
</dbReference>
<dbReference type="Gene3D" id="1.20.59.20">
    <property type="match status" value="1"/>
</dbReference>
<gene>
    <name evidence="7 10" type="primary">tilS</name>
    <name evidence="10" type="ORF">nbrc107696_04550</name>
</gene>
<feature type="domain" description="tRNA(Ile)-lysidine/2-thiocytidine synthase N-terminal" evidence="8">
    <location>
        <begin position="18"/>
        <end position="185"/>
    </location>
</feature>
<dbReference type="InterPro" id="IPR015262">
    <property type="entry name" value="tRNA_Ile_lys_synt_subst-bd"/>
</dbReference>
<sequence length="322" mass="33785">MIGAVRAFSAAHLTPGPVCVALSGGADSLALTAGAVRAGLDVHAIVVDHGLQDASADVAASAASVARALGATAEVRRVIVDGAGGLEAAARDARYRALDDARGDRPVLVGHTLDDQAETVLLGLGRGSGGRSLAGMRPWSSPWGRPLLDVRRDQTRAACAGWGLPVWDDPHNDDPRFTRVRLRNEVLPLMEDVLSGGVAEALARTATLLTADADALDALARGHLAEVVDTGIVNTGDLAALPAALRTRVIRMWLRENGIDAPHGRIVAAVDALVVDWRGQGPIAVGGDADTRLVVVRRADALRLERARRRRTRPDVPRARPS</sequence>
<dbReference type="PANTHER" id="PTHR43033">
    <property type="entry name" value="TRNA(ILE)-LYSIDINE SYNTHASE-RELATED"/>
    <property type="match status" value="1"/>
</dbReference>
<dbReference type="NCBIfam" id="TIGR02432">
    <property type="entry name" value="lysidine_TilS_N"/>
    <property type="match status" value="1"/>
</dbReference>
<keyword evidence="1 7" id="KW-0963">Cytoplasm</keyword>
<dbReference type="Proteomes" id="UP000444960">
    <property type="component" value="Unassembled WGS sequence"/>
</dbReference>
<feature type="binding site" evidence="7">
    <location>
        <begin position="23"/>
        <end position="28"/>
    </location>
    <ligand>
        <name>ATP</name>
        <dbReference type="ChEBI" id="CHEBI:30616"/>
    </ligand>
</feature>
<evidence type="ECO:0000256" key="7">
    <source>
        <dbReference type="HAMAP-Rule" id="MF_01161"/>
    </source>
</evidence>
<organism evidence="10 11">
    <name type="scientific">Gordonia spumicola</name>
    <dbReference type="NCBI Taxonomy" id="589161"/>
    <lineage>
        <taxon>Bacteria</taxon>
        <taxon>Bacillati</taxon>
        <taxon>Actinomycetota</taxon>
        <taxon>Actinomycetes</taxon>
        <taxon>Mycobacteriales</taxon>
        <taxon>Gordoniaceae</taxon>
        <taxon>Gordonia</taxon>
    </lineage>
</organism>
<protein>
    <recommendedName>
        <fullName evidence="7">tRNA(Ile)-lysidine synthase</fullName>
        <ecNumber evidence="7">6.3.4.19</ecNumber>
    </recommendedName>
    <alternativeName>
        <fullName evidence="7">tRNA(Ile)-2-lysyl-cytidine synthase</fullName>
    </alternativeName>
    <alternativeName>
        <fullName evidence="7">tRNA(Ile)-lysidine synthetase</fullName>
    </alternativeName>
</protein>
<dbReference type="GO" id="GO:0005737">
    <property type="term" value="C:cytoplasm"/>
    <property type="evidence" value="ECO:0007669"/>
    <property type="project" value="UniProtKB-SubCell"/>
</dbReference>
<dbReference type="CDD" id="cd01992">
    <property type="entry name" value="TilS_N"/>
    <property type="match status" value="1"/>
</dbReference>
<comment type="caution">
    <text evidence="10">The sequence shown here is derived from an EMBL/GenBank/DDBJ whole genome shotgun (WGS) entry which is preliminary data.</text>
</comment>
<comment type="similarity">
    <text evidence="7">Belongs to the tRNA(Ile)-lysidine synthase family.</text>
</comment>
<keyword evidence="2 7" id="KW-0436">Ligase</keyword>
<name>A0A7I9V3K0_9ACTN</name>
<dbReference type="SUPFAM" id="SSF52402">
    <property type="entry name" value="Adenine nucleotide alpha hydrolases-like"/>
    <property type="match status" value="1"/>
</dbReference>
<evidence type="ECO:0000256" key="3">
    <source>
        <dbReference type="ARBA" id="ARBA00022694"/>
    </source>
</evidence>
<dbReference type="InterPro" id="IPR012094">
    <property type="entry name" value="tRNA_Ile_lys_synt"/>
</dbReference>
<reference evidence="11" key="1">
    <citation type="submission" date="2019-06" db="EMBL/GenBank/DDBJ databases">
        <title>Gordonia isolated from sludge of a wastewater treatment plant.</title>
        <authorList>
            <person name="Tamura T."/>
            <person name="Aoyama K."/>
            <person name="Kang Y."/>
            <person name="Saito S."/>
            <person name="Akiyama N."/>
            <person name="Yazawa K."/>
            <person name="Gonoi T."/>
            <person name="Mikami Y."/>
        </authorList>
    </citation>
    <scope>NUCLEOTIDE SEQUENCE [LARGE SCALE GENOMIC DNA]</scope>
    <source>
        <strain evidence="11">NBRC 107696</strain>
    </source>
</reference>
<evidence type="ECO:0000256" key="1">
    <source>
        <dbReference type="ARBA" id="ARBA00022490"/>
    </source>
</evidence>
<feature type="domain" description="tRNA(Ile)-lysidine synthase substrate-binding" evidence="9">
    <location>
        <begin position="237"/>
        <end position="300"/>
    </location>
</feature>
<dbReference type="Gene3D" id="3.40.50.620">
    <property type="entry name" value="HUPs"/>
    <property type="match status" value="1"/>
</dbReference>
<dbReference type="EMBL" id="BJOV01000002">
    <property type="protein sequence ID" value="GEE00009.1"/>
    <property type="molecule type" value="Genomic_DNA"/>
</dbReference>
<dbReference type="EC" id="6.3.4.19" evidence="7"/>
<dbReference type="InterPro" id="IPR011063">
    <property type="entry name" value="TilS/TtcA_N"/>
</dbReference>
<dbReference type="HAMAP" id="MF_01161">
    <property type="entry name" value="tRNA_Ile_lys_synt"/>
    <property type="match status" value="1"/>
</dbReference>
<dbReference type="GO" id="GO:0005524">
    <property type="term" value="F:ATP binding"/>
    <property type="evidence" value="ECO:0007669"/>
    <property type="project" value="UniProtKB-UniRule"/>
</dbReference>
<evidence type="ECO:0000313" key="10">
    <source>
        <dbReference type="EMBL" id="GEE00009.1"/>
    </source>
</evidence>
<dbReference type="AlphaFoldDB" id="A0A7I9V3K0"/>
<comment type="domain">
    <text evidence="7">The N-terminal region contains the highly conserved SGGXDS motif, predicted to be a P-loop motif involved in ATP binding.</text>
</comment>
<keyword evidence="11" id="KW-1185">Reference proteome</keyword>
<dbReference type="InterPro" id="IPR014729">
    <property type="entry name" value="Rossmann-like_a/b/a_fold"/>
</dbReference>
<evidence type="ECO:0000256" key="2">
    <source>
        <dbReference type="ARBA" id="ARBA00022598"/>
    </source>
</evidence>
<dbReference type="GO" id="GO:0006400">
    <property type="term" value="P:tRNA modification"/>
    <property type="evidence" value="ECO:0007669"/>
    <property type="project" value="UniProtKB-UniRule"/>
</dbReference>
<dbReference type="GO" id="GO:0032267">
    <property type="term" value="F:tRNA(Ile)-lysidine synthase activity"/>
    <property type="evidence" value="ECO:0007669"/>
    <property type="project" value="UniProtKB-EC"/>
</dbReference>
<accession>A0A7I9V3K0</accession>
<keyword evidence="4 7" id="KW-0547">Nucleotide-binding</keyword>
<evidence type="ECO:0000259" key="8">
    <source>
        <dbReference type="Pfam" id="PF01171"/>
    </source>
</evidence>
<dbReference type="PANTHER" id="PTHR43033:SF1">
    <property type="entry name" value="TRNA(ILE)-LYSIDINE SYNTHASE-RELATED"/>
    <property type="match status" value="1"/>
</dbReference>
<dbReference type="InterPro" id="IPR012795">
    <property type="entry name" value="tRNA_Ile_lys_synt_N"/>
</dbReference>
<evidence type="ECO:0000256" key="6">
    <source>
        <dbReference type="ARBA" id="ARBA00048539"/>
    </source>
</evidence>
<keyword evidence="3 7" id="KW-0819">tRNA processing</keyword>
<comment type="function">
    <text evidence="7">Ligates lysine onto the cytidine present at position 34 of the AUA codon-specific tRNA(Ile) that contains the anticodon CAU, in an ATP-dependent manner. Cytidine is converted to lysidine, thus changing the amino acid specificity of the tRNA from methionine to isoleucine.</text>
</comment>
<dbReference type="SUPFAM" id="SSF82829">
    <property type="entry name" value="MesJ substrate recognition domain-like"/>
    <property type="match status" value="1"/>
</dbReference>
<evidence type="ECO:0000259" key="9">
    <source>
        <dbReference type="Pfam" id="PF09179"/>
    </source>
</evidence>
<keyword evidence="5 7" id="KW-0067">ATP-binding</keyword>
<evidence type="ECO:0000256" key="4">
    <source>
        <dbReference type="ARBA" id="ARBA00022741"/>
    </source>
</evidence>
<evidence type="ECO:0000313" key="11">
    <source>
        <dbReference type="Proteomes" id="UP000444960"/>
    </source>
</evidence>
<evidence type="ECO:0000256" key="5">
    <source>
        <dbReference type="ARBA" id="ARBA00022840"/>
    </source>
</evidence>
<dbReference type="Pfam" id="PF09179">
    <property type="entry name" value="TilS"/>
    <property type="match status" value="1"/>
</dbReference>
<comment type="catalytic activity">
    <reaction evidence="6 7">
        <text>cytidine(34) in tRNA(Ile2) + L-lysine + ATP = lysidine(34) in tRNA(Ile2) + AMP + diphosphate + H(+)</text>
        <dbReference type="Rhea" id="RHEA:43744"/>
        <dbReference type="Rhea" id="RHEA-COMP:10625"/>
        <dbReference type="Rhea" id="RHEA-COMP:10670"/>
        <dbReference type="ChEBI" id="CHEBI:15378"/>
        <dbReference type="ChEBI" id="CHEBI:30616"/>
        <dbReference type="ChEBI" id="CHEBI:32551"/>
        <dbReference type="ChEBI" id="CHEBI:33019"/>
        <dbReference type="ChEBI" id="CHEBI:82748"/>
        <dbReference type="ChEBI" id="CHEBI:83665"/>
        <dbReference type="ChEBI" id="CHEBI:456215"/>
        <dbReference type="EC" id="6.3.4.19"/>
    </reaction>
</comment>
<comment type="subcellular location">
    <subcellularLocation>
        <location evidence="7">Cytoplasm</location>
    </subcellularLocation>
</comment>